<accession>I4B5L5</accession>
<evidence type="ECO:0000313" key="2">
    <source>
        <dbReference type="EMBL" id="AFM12572.1"/>
    </source>
</evidence>
<proteinExistence type="predicted"/>
<reference evidence="2 3" key="1">
    <citation type="submission" date="2012-06" db="EMBL/GenBank/DDBJ databases">
        <title>The complete chromosome of genome of Turneriella parva DSM 21527.</title>
        <authorList>
            <consortium name="US DOE Joint Genome Institute (JGI-PGF)"/>
            <person name="Lucas S."/>
            <person name="Han J."/>
            <person name="Lapidus A."/>
            <person name="Bruce D."/>
            <person name="Goodwin L."/>
            <person name="Pitluck S."/>
            <person name="Peters L."/>
            <person name="Kyrpides N."/>
            <person name="Mavromatis K."/>
            <person name="Ivanova N."/>
            <person name="Mikhailova N."/>
            <person name="Chertkov O."/>
            <person name="Detter J.C."/>
            <person name="Tapia R."/>
            <person name="Han C."/>
            <person name="Land M."/>
            <person name="Hauser L."/>
            <person name="Markowitz V."/>
            <person name="Cheng J.-F."/>
            <person name="Hugenholtz P."/>
            <person name="Woyke T."/>
            <person name="Wu D."/>
            <person name="Gronow S."/>
            <person name="Wellnitz S."/>
            <person name="Brambilla E."/>
            <person name="Klenk H.-P."/>
            <person name="Eisen J.A."/>
        </authorList>
    </citation>
    <scope>NUCLEOTIDE SEQUENCE [LARGE SCALE GENOMIC DNA]</scope>
    <source>
        <strain evidence="3">ATCC BAA-1111 / DSM 21527 / NCTC 11395 / H</strain>
    </source>
</reference>
<keyword evidence="1" id="KW-0732">Signal</keyword>
<evidence type="ECO:0000256" key="1">
    <source>
        <dbReference type="SAM" id="SignalP"/>
    </source>
</evidence>
<evidence type="ECO:0008006" key="4">
    <source>
        <dbReference type="Google" id="ProtNLM"/>
    </source>
</evidence>
<organism evidence="2 3">
    <name type="scientific">Turneriella parva (strain ATCC BAA-1111 / DSM 21527 / NCTC 11395 / H)</name>
    <name type="common">Leptospira parva</name>
    <dbReference type="NCBI Taxonomy" id="869212"/>
    <lineage>
        <taxon>Bacteria</taxon>
        <taxon>Pseudomonadati</taxon>
        <taxon>Spirochaetota</taxon>
        <taxon>Spirochaetia</taxon>
        <taxon>Leptospirales</taxon>
        <taxon>Leptospiraceae</taxon>
        <taxon>Turneriella</taxon>
    </lineage>
</organism>
<sequence length="96" mass="10327">MKPSKIVISLALAASTALGAVEVLTTADKPAGCEQMARIQVGDMFNRHSRDVAWQGVIDEAEKMGAQKVYIELTSQNHQKLGRSYAATGTAYKCAK</sequence>
<dbReference type="HOGENOM" id="CLU_183869_0_0_12"/>
<feature type="chain" id="PRO_5003686490" description="YdgH/BhsA/McbA-like domain-containing protein" evidence="1">
    <location>
        <begin position="20"/>
        <end position="96"/>
    </location>
</feature>
<dbReference type="AlphaFoldDB" id="I4B5L5"/>
<name>I4B5L5_TURPD</name>
<dbReference type="EMBL" id="CP002959">
    <property type="protein sequence ID" value="AFM12572.1"/>
    <property type="molecule type" value="Genomic_DNA"/>
</dbReference>
<dbReference type="STRING" id="869212.Turpa_1925"/>
<gene>
    <name evidence="2" type="ordered locus">Turpa_1925</name>
</gene>
<protein>
    <recommendedName>
        <fullName evidence="4">YdgH/BhsA/McbA-like domain-containing protein</fullName>
    </recommendedName>
</protein>
<dbReference type="KEGG" id="tpx:Turpa_1925"/>
<evidence type="ECO:0000313" key="3">
    <source>
        <dbReference type="Proteomes" id="UP000006048"/>
    </source>
</evidence>
<dbReference type="Proteomes" id="UP000006048">
    <property type="component" value="Chromosome"/>
</dbReference>
<keyword evidence="3" id="KW-1185">Reference proteome</keyword>
<feature type="signal peptide" evidence="1">
    <location>
        <begin position="1"/>
        <end position="19"/>
    </location>
</feature>